<evidence type="ECO:0000313" key="2">
    <source>
        <dbReference type="EMBL" id="ESO95218.1"/>
    </source>
</evidence>
<keyword evidence="1" id="KW-1133">Transmembrane helix</keyword>
<dbReference type="KEGG" id="lgi:LOTGIDRAFT_175222"/>
<proteinExistence type="predicted"/>
<dbReference type="Proteomes" id="UP000030746">
    <property type="component" value="Unassembled WGS sequence"/>
</dbReference>
<reference evidence="2 3" key="1">
    <citation type="journal article" date="2013" name="Nature">
        <title>Insights into bilaterian evolution from three spiralian genomes.</title>
        <authorList>
            <person name="Simakov O."/>
            <person name="Marletaz F."/>
            <person name="Cho S.J."/>
            <person name="Edsinger-Gonzales E."/>
            <person name="Havlak P."/>
            <person name="Hellsten U."/>
            <person name="Kuo D.H."/>
            <person name="Larsson T."/>
            <person name="Lv J."/>
            <person name="Arendt D."/>
            <person name="Savage R."/>
            <person name="Osoegawa K."/>
            <person name="de Jong P."/>
            <person name="Grimwood J."/>
            <person name="Chapman J.A."/>
            <person name="Shapiro H."/>
            <person name="Aerts A."/>
            <person name="Otillar R.P."/>
            <person name="Terry A.Y."/>
            <person name="Boore J.L."/>
            <person name="Grigoriev I.V."/>
            <person name="Lindberg D.R."/>
            <person name="Seaver E.C."/>
            <person name="Weisblat D.A."/>
            <person name="Putnam N.H."/>
            <person name="Rokhsar D.S."/>
        </authorList>
    </citation>
    <scope>NUCLEOTIDE SEQUENCE [LARGE SCALE GENOMIC DNA]</scope>
</reference>
<sequence length="119" mass="13144">MVEHKCPKGDSWNEARLERVNGLLKSSQEDGVSAFGFSALISFIVRISVFLIWGIFLCTALEVQVKVGSKGQSECMRSNVKDGGWGQRPGCSIVAFTIELIHNSWDTIPVEGFKYSTCL</sequence>
<accession>V3ZUQ2</accession>
<keyword evidence="3" id="KW-1185">Reference proteome</keyword>
<organism evidence="2 3">
    <name type="scientific">Lottia gigantea</name>
    <name type="common">Giant owl limpet</name>
    <dbReference type="NCBI Taxonomy" id="225164"/>
    <lineage>
        <taxon>Eukaryota</taxon>
        <taxon>Metazoa</taxon>
        <taxon>Spiralia</taxon>
        <taxon>Lophotrochozoa</taxon>
        <taxon>Mollusca</taxon>
        <taxon>Gastropoda</taxon>
        <taxon>Patellogastropoda</taxon>
        <taxon>Lottioidea</taxon>
        <taxon>Lottiidae</taxon>
        <taxon>Lottia</taxon>
    </lineage>
</organism>
<feature type="transmembrane region" description="Helical" evidence="1">
    <location>
        <begin position="34"/>
        <end position="61"/>
    </location>
</feature>
<name>V3ZUQ2_LOTGI</name>
<dbReference type="HOGENOM" id="CLU_2064106_0_0_1"/>
<dbReference type="AlphaFoldDB" id="V3ZUQ2"/>
<evidence type="ECO:0000256" key="1">
    <source>
        <dbReference type="SAM" id="Phobius"/>
    </source>
</evidence>
<protein>
    <submittedName>
        <fullName evidence="2">Uncharacterized protein</fullName>
    </submittedName>
</protein>
<dbReference type="RefSeq" id="XP_009054096.1">
    <property type="nucleotide sequence ID" value="XM_009055848.1"/>
</dbReference>
<dbReference type="EMBL" id="KB201674">
    <property type="protein sequence ID" value="ESO95218.1"/>
    <property type="molecule type" value="Genomic_DNA"/>
</dbReference>
<evidence type="ECO:0000313" key="3">
    <source>
        <dbReference type="Proteomes" id="UP000030746"/>
    </source>
</evidence>
<keyword evidence="1" id="KW-0812">Transmembrane</keyword>
<dbReference type="GeneID" id="20243082"/>
<keyword evidence="1" id="KW-0472">Membrane</keyword>
<gene>
    <name evidence="2" type="ORF">LOTGIDRAFT_175222</name>
</gene>
<dbReference type="CTD" id="20243082"/>